<dbReference type="InterPro" id="IPR006675">
    <property type="entry name" value="HDIG_dom"/>
</dbReference>
<dbReference type="Gene3D" id="1.10.3210.10">
    <property type="entry name" value="Hypothetical protein af1432"/>
    <property type="match status" value="1"/>
</dbReference>
<dbReference type="Proteomes" id="UP000189733">
    <property type="component" value="Unassembled WGS sequence"/>
</dbReference>
<dbReference type="RefSeq" id="WP_078683561.1">
    <property type="nucleotide sequence ID" value="NZ_FUYA01000001.1"/>
</dbReference>
<dbReference type="OrthoDB" id="9801160at2"/>
<dbReference type="InterPro" id="IPR006674">
    <property type="entry name" value="HD_domain"/>
</dbReference>
<organism evidence="2 3">
    <name type="scientific">Desulfobaculum bizertense DSM 18034</name>
    <dbReference type="NCBI Taxonomy" id="1121442"/>
    <lineage>
        <taxon>Bacteria</taxon>
        <taxon>Pseudomonadati</taxon>
        <taxon>Thermodesulfobacteriota</taxon>
        <taxon>Desulfovibrionia</taxon>
        <taxon>Desulfovibrionales</taxon>
        <taxon>Desulfovibrionaceae</taxon>
        <taxon>Desulfobaculum</taxon>
    </lineage>
</organism>
<protein>
    <recommendedName>
        <fullName evidence="1">HD domain-containing protein</fullName>
    </recommendedName>
</protein>
<accession>A0A1T4VG56</accession>
<sequence>MISRDEAYQMVKESNPPSLLHHAEQTEAVMRALAKHFNEDVELWGITGLLHDLDYPQTKDELKAHGAKSREMLEGKLPEDALYAIVAHNSEYTEVDPKSHFDYALRAGETVTGLITAAALVRPNRMEGMKPKSLKKKMKDKSFAASVDRDRIRECDKLDMELAEFLQLSIDAITGVAAETGLV</sequence>
<name>A0A1T4VG56_9BACT</name>
<dbReference type="SUPFAM" id="SSF109604">
    <property type="entry name" value="HD-domain/PDEase-like"/>
    <property type="match status" value="1"/>
</dbReference>
<dbReference type="AlphaFoldDB" id="A0A1T4VG56"/>
<dbReference type="PANTHER" id="PTHR38659">
    <property type="entry name" value="METAL-DEPENDENT PHOSPHOHYDROLASE"/>
    <property type="match status" value="1"/>
</dbReference>
<gene>
    <name evidence="2" type="ORF">SAMN02745702_00239</name>
</gene>
<dbReference type="Pfam" id="PF01966">
    <property type="entry name" value="HD"/>
    <property type="match status" value="1"/>
</dbReference>
<dbReference type="STRING" id="1121442.SAMN02745702_00239"/>
<dbReference type="PANTHER" id="PTHR38659:SF1">
    <property type="entry name" value="METAL DEPENDENT PHOSPHOHYDROLASE"/>
    <property type="match status" value="1"/>
</dbReference>
<evidence type="ECO:0000313" key="2">
    <source>
        <dbReference type="EMBL" id="SKA63929.1"/>
    </source>
</evidence>
<evidence type="ECO:0000313" key="3">
    <source>
        <dbReference type="Proteomes" id="UP000189733"/>
    </source>
</evidence>
<dbReference type="EMBL" id="FUYA01000001">
    <property type="protein sequence ID" value="SKA63929.1"/>
    <property type="molecule type" value="Genomic_DNA"/>
</dbReference>
<feature type="domain" description="HD" evidence="1">
    <location>
        <begin position="20"/>
        <end position="94"/>
    </location>
</feature>
<proteinExistence type="predicted"/>
<reference evidence="2 3" key="1">
    <citation type="submission" date="2017-02" db="EMBL/GenBank/DDBJ databases">
        <authorList>
            <person name="Peterson S.W."/>
        </authorList>
    </citation>
    <scope>NUCLEOTIDE SEQUENCE [LARGE SCALE GENOMIC DNA]</scope>
    <source>
        <strain evidence="2 3">DSM 18034</strain>
    </source>
</reference>
<evidence type="ECO:0000259" key="1">
    <source>
        <dbReference type="Pfam" id="PF01966"/>
    </source>
</evidence>
<keyword evidence="3" id="KW-1185">Reference proteome</keyword>
<dbReference type="NCBIfam" id="TIGR00277">
    <property type="entry name" value="HDIG"/>
    <property type="match status" value="1"/>
</dbReference>